<evidence type="ECO:0000313" key="3">
    <source>
        <dbReference type="Proteomes" id="UP001139450"/>
    </source>
</evidence>
<keyword evidence="3" id="KW-1185">Reference proteome</keyword>
<comment type="caution">
    <text evidence="2">The sequence shown here is derived from an EMBL/GenBank/DDBJ whole genome shotgun (WGS) entry which is preliminary data.</text>
</comment>
<keyword evidence="1" id="KW-0472">Membrane</keyword>
<evidence type="ECO:0000313" key="2">
    <source>
        <dbReference type="EMBL" id="MCJ8210511.1"/>
    </source>
</evidence>
<name>A0A9X2B9J2_9SPHI</name>
<feature type="transmembrane region" description="Helical" evidence="1">
    <location>
        <begin position="90"/>
        <end position="114"/>
    </location>
</feature>
<protein>
    <recommendedName>
        <fullName evidence="4">DoxX family membrane protein</fullName>
    </recommendedName>
</protein>
<gene>
    <name evidence="2" type="ORF">MUY27_12405</name>
</gene>
<feature type="transmembrane region" description="Helical" evidence="1">
    <location>
        <begin position="126"/>
        <end position="145"/>
    </location>
</feature>
<dbReference type="EMBL" id="JALJEJ010000005">
    <property type="protein sequence ID" value="MCJ8210511.1"/>
    <property type="molecule type" value="Genomic_DNA"/>
</dbReference>
<dbReference type="PANTHER" id="PTHR36974">
    <property type="entry name" value="MEMBRANE PROTEIN-RELATED"/>
    <property type="match status" value="1"/>
</dbReference>
<dbReference type="Proteomes" id="UP001139450">
    <property type="component" value="Unassembled WGS sequence"/>
</dbReference>
<proteinExistence type="predicted"/>
<dbReference type="AlphaFoldDB" id="A0A9X2B9J2"/>
<reference evidence="2" key="1">
    <citation type="submission" date="2022-04" db="EMBL/GenBank/DDBJ databases">
        <title>Mucilaginibacter sp. RS28 isolated from freshwater.</title>
        <authorList>
            <person name="Ko S.-R."/>
        </authorList>
    </citation>
    <scope>NUCLEOTIDE SEQUENCE</scope>
    <source>
        <strain evidence="2">RS28</strain>
    </source>
</reference>
<accession>A0A9X2B9J2</accession>
<evidence type="ECO:0000256" key="1">
    <source>
        <dbReference type="SAM" id="Phobius"/>
    </source>
</evidence>
<keyword evidence="1" id="KW-0812">Transmembrane</keyword>
<keyword evidence="1" id="KW-1133">Transmembrane helix</keyword>
<feature type="transmembrane region" description="Helical" evidence="1">
    <location>
        <begin position="29"/>
        <end position="49"/>
    </location>
</feature>
<dbReference type="PANTHER" id="PTHR36974:SF1">
    <property type="entry name" value="DOXX FAMILY MEMBRANE PROTEIN"/>
    <property type="match status" value="1"/>
</dbReference>
<dbReference type="RefSeq" id="WP_245130350.1">
    <property type="nucleotide sequence ID" value="NZ_JALJEJ010000005.1"/>
</dbReference>
<evidence type="ECO:0008006" key="4">
    <source>
        <dbReference type="Google" id="ProtNLM"/>
    </source>
</evidence>
<sequence>MKPLIVLISVFVLALLVLRIGFGDCNLALAARIAMAAMLVFTAIGHFSFGKGMAMMLPASVPFRTTIVYITGVIEIAAAIGLVIPGFTTLTGWLLIVFFILILPANISAAIRGIDYQKGTSDGPGLRYLWFRVPLQLLFIIWTYLSCLA</sequence>
<feature type="transmembrane region" description="Helical" evidence="1">
    <location>
        <begin position="61"/>
        <end position="84"/>
    </location>
</feature>
<organism evidence="2 3">
    <name type="scientific">Mucilaginibacter straminoryzae</name>
    <dbReference type="NCBI Taxonomy" id="2932774"/>
    <lineage>
        <taxon>Bacteria</taxon>
        <taxon>Pseudomonadati</taxon>
        <taxon>Bacteroidota</taxon>
        <taxon>Sphingobacteriia</taxon>
        <taxon>Sphingobacteriales</taxon>
        <taxon>Sphingobacteriaceae</taxon>
        <taxon>Mucilaginibacter</taxon>
    </lineage>
</organism>